<evidence type="ECO:0000256" key="5">
    <source>
        <dbReference type="ARBA" id="ARBA00022692"/>
    </source>
</evidence>
<dbReference type="GO" id="GO:0005886">
    <property type="term" value="C:plasma membrane"/>
    <property type="evidence" value="ECO:0007669"/>
    <property type="project" value="UniProtKB-SubCell"/>
</dbReference>
<feature type="transmembrane region" description="Helical" evidence="8">
    <location>
        <begin position="63"/>
        <end position="80"/>
    </location>
</feature>
<dbReference type="GO" id="GO:0033214">
    <property type="term" value="P:siderophore-iron import into cell"/>
    <property type="evidence" value="ECO:0007669"/>
    <property type="project" value="TreeGrafter"/>
</dbReference>
<dbReference type="PROSITE" id="PS51257">
    <property type="entry name" value="PROKAR_LIPOPROTEIN"/>
    <property type="match status" value="1"/>
</dbReference>
<dbReference type="SUPFAM" id="SSF81345">
    <property type="entry name" value="ABC transporter involved in vitamin B12 uptake, BtuC"/>
    <property type="match status" value="1"/>
</dbReference>
<dbReference type="AlphaFoldDB" id="A0A6G9YLY2"/>
<dbReference type="Proteomes" id="UP000503540">
    <property type="component" value="Chromosome"/>
</dbReference>
<feature type="transmembrane region" description="Helical" evidence="8">
    <location>
        <begin position="309"/>
        <end position="328"/>
    </location>
</feature>
<feature type="transmembrane region" description="Helical" evidence="8">
    <location>
        <begin position="278"/>
        <end position="297"/>
    </location>
</feature>
<evidence type="ECO:0000313" key="10">
    <source>
        <dbReference type="Proteomes" id="UP000503540"/>
    </source>
</evidence>
<dbReference type="PANTHER" id="PTHR30472">
    <property type="entry name" value="FERRIC ENTEROBACTIN TRANSPORT SYSTEM PERMEASE PROTEIN"/>
    <property type="match status" value="1"/>
</dbReference>
<organism evidence="9 10">
    <name type="scientific">Nocardia arthritidis</name>
    <dbReference type="NCBI Taxonomy" id="228602"/>
    <lineage>
        <taxon>Bacteria</taxon>
        <taxon>Bacillati</taxon>
        <taxon>Actinomycetota</taxon>
        <taxon>Actinomycetes</taxon>
        <taxon>Mycobacteriales</taxon>
        <taxon>Nocardiaceae</taxon>
        <taxon>Nocardia</taxon>
    </lineage>
</organism>
<dbReference type="InterPro" id="IPR000522">
    <property type="entry name" value="ABC_transptr_permease_BtuC"/>
</dbReference>
<evidence type="ECO:0000256" key="4">
    <source>
        <dbReference type="ARBA" id="ARBA00022475"/>
    </source>
</evidence>
<feature type="transmembrane region" description="Helical" evidence="8">
    <location>
        <begin position="190"/>
        <end position="212"/>
    </location>
</feature>
<dbReference type="Gene3D" id="1.10.3470.10">
    <property type="entry name" value="ABC transporter involved in vitamin B12 uptake, BtuC"/>
    <property type="match status" value="1"/>
</dbReference>
<evidence type="ECO:0000256" key="7">
    <source>
        <dbReference type="ARBA" id="ARBA00023136"/>
    </source>
</evidence>
<dbReference type="Pfam" id="PF01032">
    <property type="entry name" value="FecCD"/>
    <property type="match status" value="1"/>
</dbReference>
<dbReference type="KEGG" id="nah:F5544_31175"/>
<evidence type="ECO:0000256" key="6">
    <source>
        <dbReference type="ARBA" id="ARBA00022989"/>
    </source>
</evidence>
<feature type="transmembrane region" description="Helical" evidence="8">
    <location>
        <begin position="233"/>
        <end position="258"/>
    </location>
</feature>
<feature type="transmembrane region" description="Helical" evidence="8">
    <location>
        <begin position="92"/>
        <end position="111"/>
    </location>
</feature>
<keyword evidence="7 8" id="KW-0472">Membrane</keyword>
<evidence type="ECO:0000256" key="2">
    <source>
        <dbReference type="ARBA" id="ARBA00007935"/>
    </source>
</evidence>
<keyword evidence="10" id="KW-1185">Reference proteome</keyword>
<dbReference type="EMBL" id="CP046172">
    <property type="protein sequence ID" value="QIS14077.1"/>
    <property type="molecule type" value="Genomic_DNA"/>
</dbReference>
<keyword evidence="3" id="KW-0813">Transport</keyword>
<sequence>MSRMPYRTVAVLTALVACLGVAVLLSLLIGARAIDPAAALEALVRGDGSREGLVIRDIRLPRTALGVLAGAGLAVAGALLQGLTRNPLAEPGVLGVSSGAAFAVVLAIYVAGVGTPLGTAGSALLGAGVASAVVYAGYAGRGAVTPIRLALIGAALSVMLSSWSYTLMSLDKRTADEARFWLTGSLAGRPMTVSLAVAPFIVAGLVLAIALARPLNLLALGDDAATALGARPVPVRVIGGIAVALLAGGAVAGAGPIAFVGLAVPHLMRLLLGRDHRILLAGCALAGPVLLLGADIVGRILLRPMEIEAGIVTALMGAPVLIGLAIRARAGRTA</sequence>
<evidence type="ECO:0000256" key="1">
    <source>
        <dbReference type="ARBA" id="ARBA00004651"/>
    </source>
</evidence>
<evidence type="ECO:0000313" key="9">
    <source>
        <dbReference type="EMBL" id="QIS14077.1"/>
    </source>
</evidence>
<dbReference type="CDD" id="cd06550">
    <property type="entry name" value="TM_ABC_iron-siderophores_like"/>
    <property type="match status" value="1"/>
</dbReference>
<dbReference type="GO" id="GO:0022857">
    <property type="term" value="F:transmembrane transporter activity"/>
    <property type="evidence" value="ECO:0007669"/>
    <property type="project" value="InterPro"/>
</dbReference>
<reference evidence="9 10" key="1">
    <citation type="journal article" date="2019" name="ACS Chem. Biol.">
        <title>Identification and Mobilization of a Cryptic Antibiotic Biosynthesis Gene Locus from a Human-Pathogenic Nocardia Isolate.</title>
        <authorList>
            <person name="Herisse M."/>
            <person name="Ishida K."/>
            <person name="Porter J.L."/>
            <person name="Howden B."/>
            <person name="Hertweck C."/>
            <person name="Stinear T.P."/>
            <person name="Pidot S.J."/>
        </authorList>
    </citation>
    <scope>NUCLEOTIDE SEQUENCE [LARGE SCALE GENOMIC DNA]</scope>
    <source>
        <strain evidence="9 10">AUSMDU00012717</strain>
    </source>
</reference>
<dbReference type="PANTHER" id="PTHR30472:SF1">
    <property type="entry name" value="FE(3+) DICITRATE TRANSPORT SYSTEM PERMEASE PROTEIN FECC-RELATED"/>
    <property type="match status" value="1"/>
</dbReference>
<name>A0A6G9YLY2_9NOCA</name>
<dbReference type="FunFam" id="1.10.3470.10:FF:000001">
    <property type="entry name" value="Vitamin B12 ABC transporter permease BtuC"/>
    <property type="match status" value="1"/>
</dbReference>
<evidence type="ECO:0000256" key="8">
    <source>
        <dbReference type="SAM" id="Phobius"/>
    </source>
</evidence>
<proteinExistence type="inferred from homology"/>
<comment type="subcellular location">
    <subcellularLocation>
        <location evidence="1">Cell membrane</location>
        <topology evidence="1">Multi-pass membrane protein</topology>
    </subcellularLocation>
</comment>
<protein>
    <submittedName>
        <fullName evidence="9">Iron chelate uptake ABC transporter family permease subunit</fullName>
    </submittedName>
</protein>
<comment type="similarity">
    <text evidence="2">Belongs to the binding-protein-dependent transport system permease family. FecCD subfamily.</text>
</comment>
<keyword evidence="5 8" id="KW-0812">Transmembrane</keyword>
<accession>A0A6G9YLY2</accession>
<feature type="transmembrane region" description="Helical" evidence="8">
    <location>
        <begin position="149"/>
        <end position="170"/>
    </location>
</feature>
<gene>
    <name evidence="9" type="ORF">F5544_31175</name>
</gene>
<keyword evidence="4" id="KW-1003">Cell membrane</keyword>
<dbReference type="RefSeq" id="WP_167476532.1">
    <property type="nucleotide sequence ID" value="NZ_CP046172.1"/>
</dbReference>
<evidence type="ECO:0000256" key="3">
    <source>
        <dbReference type="ARBA" id="ARBA00022448"/>
    </source>
</evidence>
<dbReference type="InterPro" id="IPR037294">
    <property type="entry name" value="ABC_BtuC-like"/>
</dbReference>
<feature type="transmembrane region" description="Helical" evidence="8">
    <location>
        <begin position="117"/>
        <end position="137"/>
    </location>
</feature>
<keyword evidence="6 8" id="KW-1133">Transmembrane helix</keyword>